<dbReference type="Gene3D" id="2.170.16.10">
    <property type="entry name" value="Hedgehog/Intein (Hint) domain"/>
    <property type="match status" value="1"/>
</dbReference>
<organism evidence="1 2">
    <name type="scientific">Nocardiopsis ansamitocini</name>
    <dbReference type="NCBI Taxonomy" id="1670832"/>
    <lineage>
        <taxon>Bacteria</taxon>
        <taxon>Bacillati</taxon>
        <taxon>Actinomycetota</taxon>
        <taxon>Actinomycetes</taxon>
        <taxon>Streptosporangiales</taxon>
        <taxon>Nocardiopsidaceae</taxon>
        <taxon>Nocardiopsis</taxon>
    </lineage>
</organism>
<dbReference type="AlphaFoldDB" id="A0A9W6P4V1"/>
<dbReference type="InterPro" id="IPR036844">
    <property type="entry name" value="Hint_dom_sf"/>
</dbReference>
<reference evidence="1" key="1">
    <citation type="submission" date="2023-02" db="EMBL/GenBank/DDBJ databases">
        <title>Nocardiopsis ansamitocini NBRC 112285.</title>
        <authorList>
            <person name="Ichikawa N."/>
            <person name="Sato H."/>
            <person name="Tonouchi N."/>
        </authorList>
    </citation>
    <scope>NUCLEOTIDE SEQUENCE</scope>
    <source>
        <strain evidence="1">NBRC 112285</strain>
    </source>
</reference>
<proteinExistence type="predicted"/>
<keyword evidence="2" id="KW-1185">Reference proteome</keyword>
<evidence type="ECO:0000313" key="1">
    <source>
        <dbReference type="EMBL" id="GLU47106.1"/>
    </source>
</evidence>
<comment type="caution">
    <text evidence="1">The sequence shown here is derived from an EMBL/GenBank/DDBJ whole genome shotgun (WGS) entry which is preliminary data.</text>
</comment>
<accession>A0A9W6P4V1</accession>
<evidence type="ECO:0008006" key="3">
    <source>
        <dbReference type="Google" id="ProtNLM"/>
    </source>
</evidence>
<name>A0A9W6P4V1_9ACTN</name>
<evidence type="ECO:0000313" key="2">
    <source>
        <dbReference type="Proteomes" id="UP001165092"/>
    </source>
</evidence>
<sequence>MRFQRAFNLCLRCRAGGVVDTVNRSERGAVDRLAGCTGNSFVAGTPVLMADGTFKPIEQVEVGDEVAATDPGTGEQKAKPVLATITVDTTTRIPVLGPGTG</sequence>
<dbReference type="EMBL" id="BSQG01000002">
    <property type="protein sequence ID" value="GLU47106.1"/>
    <property type="molecule type" value="Genomic_DNA"/>
</dbReference>
<dbReference type="Proteomes" id="UP001165092">
    <property type="component" value="Unassembled WGS sequence"/>
</dbReference>
<gene>
    <name evidence="1" type="ORF">Nans01_14570</name>
</gene>
<protein>
    <recommendedName>
        <fullName evidence="3">Hedgehog/Intein (Hint) domain-containing protein</fullName>
    </recommendedName>
</protein>
<dbReference type="SUPFAM" id="SSF51294">
    <property type="entry name" value="Hedgehog/intein (Hint) domain"/>
    <property type="match status" value="1"/>
</dbReference>